<reference evidence="7 8" key="1">
    <citation type="submission" date="2018-01" db="EMBL/GenBank/DDBJ databases">
        <title>G. obscuriglobus.</title>
        <authorList>
            <person name="Franke J."/>
            <person name="Blomberg W."/>
            <person name="Selmecki A."/>
        </authorList>
    </citation>
    <scope>NUCLEOTIDE SEQUENCE [LARGE SCALE GENOMIC DNA]</scope>
    <source>
        <strain evidence="7 8">DSM 5831</strain>
    </source>
</reference>
<dbReference type="InterPro" id="IPR009057">
    <property type="entry name" value="Homeodomain-like_sf"/>
</dbReference>
<evidence type="ECO:0000259" key="6">
    <source>
        <dbReference type="PROSITE" id="PS50977"/>
    </source>
</evidence>
<feature type="DNA-binding region" description="H-T-H motif" evidence="5">
    <location>
        <begin position="57"/>
        <end position="76"/>
    </location>
</feature>
<dbReference type="SUPFAM" id="SSF46689">
    <property type="entry name" value="Homeodomain-like"/>
    <property type="match status" value="1"/>
</dbReference>
<dbReference type="GO" id="GO:0000976">
    <property type="term" value="F:transcription cis-regulatory region binding"/>
    <property type="evidence" value="ECO:0007669"/>
    <property type="project" value="TreeGrafter"/>
</dbReference>
<keyword evidence="2" id="KW-0805">Transcription regulation</keyword>
<dbReference type="InterPro" id="IPR039538">
    <property type="entry name" value="BetI_C"/>
</dbReference>
<name>A0A2Z3HBS8_9BACT</name>
<dbReference type="SUPFAM" id="SSF48498">
    <property type="entry name" value="Tetracyclin repressor-like, C-terminal domain"/>
    <property type="match status" value="1"/>
</dbReference>
<sequence length="241" mass="26602">MDDTVREANACEELHKHPIRGLSDPAVGLSEIAVTRREQILDAAEAIIAGHGIQHLSLGRIEERAGMSRGQLTYYFPTKESILLAVHDRMLRRMISEFQSEDGPKPQTGRAGECFRFALERHLAPAWPTPPAQSLLSILFTFLAQTGHREEYRKRLAQWYAEWRSFIAADVAGSVPEPRFAPPRVAAALVQALIHGLDVQLMMDPEAFDRTEMLGAVTKLFAPLFAPVPDSPTPGAPGSEG</sequence>
<gene>
    <name evidence="7" type="ORF">C1280_31120</name>
</gene>
<keyword evidence="1" id="KW-0678">Repressor</keyword>
<dbReference type="AlphaFoldDB" id="A0A2Z3HBS8"/>
<evidence type="ECO:0000313" key="8">
    <source>
        <dbReference type="Proteomes" id="UP000245802"/>
    </source>
</evidence>
<evidence type="ECO:0000256" key="5">
    <source>
        <dbReference type="PROSITE-ProRule" id="PRU00335"/>
    </source>
</evidence>
<feature type="domain" description="HTH tetR-type" evidence="6">
    <location>
        <begin position="34"/>
        <end position="94"/>
    </location>
</feature>
<dbReference type="InterPro" id="IPR001647">
    <property type="entry name" value="HTH_TetR"/>
</dbReference>
<evidence type="ECO:0000256" key="1">
    <source>
        <dbReference type="ARBA" id="ARBA00022491"/>
    </source>
</evidence>
<dbReference type="PANTHER" id="PTHR30055">
    <property type="entry name" value="HTH-TYPE TRANSCRIPTIONAL REGULATOR RUTR"/>
    <property type="match status" value="1"/>
</dbReference>
<accession>A0A2Z3HBS8</accession>
<organism evidence="7 8">
    <name type="scientific">Gemmata obscuriglobus</name>
    <dbReference type="NCBI Taxonomy" id="114"/>
    <lineage>
        <taxon>Bacteria</taxon>
        <taxon>Pseudomonadati</taxon>
        <taxon>Planctomycetota</taxon>
        <taxon>Planctomycetia</taxon>
        <taxon>Gemmatales</taxon>
        <taxon>Gemmataceae</taxon>
        <taxon>Gemmata</taxon>
    </lineage>
</organism>
<evidence type="ECO:0000256" key="3">
    <source>
        <dbReference type="ARBA" id="ARBA00023125"/>
    </source>
</evidence>
<keyword evidence="3 5" id="KW-0238">DNA-binding</keyword>
<dbReference type="PANTHER" id="PTHR30055:SF234">
    <property type="entry name" value="HTH-TYPE TRANSCRIPTIONAL REGULATOR BETI"/>
    <property type="match status" value="1"/>
</dbReference>
<evidence type="ECO:0000256" key="4">
    <source>
        <dbReference type="ARBA" id="ARBA00023163"/>
    </source>
</evidence>
<evidence type="ECO:0000313" key="7">
    <source>
        <dbReference type="EMBL" id="AWM40997.1"/>
    </source>
</evidence>
<dbReference type="Pfam" id="PF00440">
    <property type="entry name" value="TetR_N"/>
    <property type="match status" value="1"/>
</dbReference>
<dbReference type="InterPro" id="IPR036271">
    <property type="entry name" value="Tet_transcr_reg_TetR-rel_C_sf"/>
</dbReference>
<protein>
    <submittedName>
        <fullName evidence="7">TetR/AcrR family transcriptional regulator</fullName>
    </submittedName>
</protein>
<dbReference type="Gene3D" id="1.10.357.10">
    <property type="entry name" value="Tetracycline Repressor, domain 2"/>
    <property type="match status" value="1"/>
</dbReference>
<dbReference type="InterPro" id="IPR050109">
    <property type="entry name" value="HTH-type_TetR-like_transc_reg"/>
</dbReference>
<dbReference type="GO" id="GO:0003700">
    <property type="term" value="F:DNA-binding transcription factor activity"/>
    <property type="evidence" value="ECO:0007669"/>
    <property type="project" value="TreeGrafter"/>
</dbReference>
<dbReference type="OrthoDB" id="9806334at2"/>
<dbReference type="Proteomes" id="UP000245802">
    <property type="component" value="Chromosome"/>
</dbReference>
<dbReference type="PROSITE" id="PS50977">
    <property type="entry name" value="HTH_TETR_2"/>
    <property type="match status" value="1"/>
</dbReference>
<dbReference type="PRINTS" id="PR00455">
    <property type="entry name" value="HTHTETR"/>
</dbReference>
<dbReference type="KEGG" id="gog:C1280_31120"/>
<keyword evidence="4" id="KW-0804">Transcription</keyword>
<dbReference type="EMBL" id="CP025958">
    <property type="protein sequence ID" value="AWM40997.1"/>
    <property type="molecule type" value="Genomic_DNA"/>
</dbReference>
<keyword evidence="8" id="KW-1185">Reference proteome</keyword>
<proteinExistence type="predicted"/>
<dbReference type="Pfam" id="PF13977">
    <property type="entry name" value="TetR_C_6"/>
    <property type="match status" value="1"/>
</dbReference>
<evidence type="ECO:0000256" key="2">
    <source>
        <dbReference type="ARBA" id="ARBA00023015"/>
    </source>
</evidence>